<evidence type="ECO:0000256" key="6">
    <source>
        <dbReference type="ARBA" id="ARBA00023268"/>
    </source>
</evidence>
<reference evidence="11" key="1">
    <citation type="journal article" date="2019" name="Int. J. Syst. Evol. Microbiol.">
        <title>The Global Catalogue of Microorganisms (GCM) 10K type strain sequencing project: providing services to taxonomists for standard genome sequencing and annotation.</title>
        <authorList>
            <consortium name="The Broad Institute Genomics Platform"/>
            <consortium name="The Broad Institute Genome Sequencing Center for Infectious Disease"/>
            <person name="Wu L."/>
            <person name="Ma J."/>
        </authorList>
    </citation>
    <scope>NUCLEOTIDE SEQUENCE [LARGE SCALE GENOMIC DNA]</scope>
    <source>
        <strain evidence="11">NBRC 111756</strain>
    </source>
</reference>
<keyword evidence="4 7" id="KW-0067">ATP-binding</keyword>
<evidence type="ECO:0000259" key="8">
    <source>
        <dbReference type="Pfam" id="PF03710"/>
    </source>
</evidence>
<comment type="function">
    <text evidence="7">Involved in the regulation of glutamine synthetase GlnA, a key enzyme in the process to assimilate ammonia. When cellular nitrogen levels are high, the C-terminal adenylyl transferase (AT) inactivates GlnA by covalent transfer of an adenylyl group from ATP to specific tyrosine residue of GlnA, thus reducing its activity. Conversely, when nitrogen levels are low, the N-terminal adenylyl removase (AR) activates GlnA by removing the adenylyl group by phosphorolysis, increasing its activity. The regulatory region of GlnE binds the signal transduction protein PII (GlnB) which indicates the nitrogen status of the cell.</text>
</comment>
<gene>
    <name evidence="7 10" type="primary">glnE</name>
    <name evidence="10" type="ORF">ACFQDL_09810</name>
</gene>
<keyword evidence="5 7" id="KW-0460">Magnesium</keyword>
<proteinExistence type="inferred from homology"/>
<evidence type="ECO:0000256" key="1">
    <source>
        <dbReference type="ARBA" id="ARBA00022679"/>
    </source>
</evidence>
<evidence type="ECO:0000256" key="5">
    <source>
        <dbReference type="ARBA" id="ARBA00022842"/>
    </source>
</evidence>
<comment type="cofactor">
    <cofactor evidence="7">
        <name>Mg(2+)</name>
        <dbReference type="ChEBI" id="CHEBI:18420"/>
    </cofactor>
</comment>
<dbReference type="Pfam" id="PF08335">
    <property type="entry name" value="GlnD_UR_UTase"/>
    <property type="match status" value="2"/>
</dbReference>
<dbReference type="RefSeq" id="WP_379908845.1">
    <property type="nucleotide sequence ID" value="NZ_JBHSWE010000001.1"/>
</dbReference>
<dbReference type="InterPro" id="IPR043519">
    <property type="entry name" value="NT_sf"/>
</dbReference>
<dbReference type="Pfam" id="PF03710">
    <property type="entry name" value="GlnE"/>
    <property type="match status" value="2"/>
</dbReference>
<sequence length="972" mass="110337">MLEPQLAQIPQPLHDLVNQRWRKLDACLASLEEVPASLAEELTRVLLGSDYVAEQLAQRSGLLAELVGSGDLHRDYGQPDYRAALGGRLREQSDEAGLQRALRQFRHREMVRIVWRDLTRLADMRQTTRELSWLADACIEEALDWLYREACAKWGTPHSRPDAQGQRHPQKLVVLGMGKLGAHELNLSSDIDLMFAYPRNGETEGARRCLENQDFFIRLGQKLIQALDNVTVDGFVFRVDMRLRPFGAAGPLAVSFDAMEGYYQDQGREWERYAMIKARVVAGDHGAGVRLLELLRPFVYRKYIDFSAFESLRDMKEMINREVRRKGLEQNVKLGSGGIREVEFIAQAFQLIRGGRDRRLQQRELLNILPLLTEFGMPRAAIDELLEAYEYLRNVEHALQALNDQQTQELPLDDQTRLRLAVTLGSDDWESFSAELERHRGCVRTHFADVIAPAEKTHVETVDGAADWLALWEGDLEAEAAGQFLAERGFDDPAKAWALLDDLRRSRTVGVLQAVGLERLRAVLPSLLVQVARVENATETLSRVLQLIQAVLRRSAYLVLLAENPAAMAQLVRLCSVSRWFSDQLSRLPILLDELIDPRTLYAPPDKQMLQHELRQQLLRIPQEDTEQQMEALRYFKNAHVLRVAASEITGVLPLMKVSDYLTWTAESILESVFETAWRLLTEKHGLPQKAPGEPCDPDFVVLGYGKLGGIELSYGSDLDLVFIHDADPNLSTDGEKPLVNSVFFTRLGQRIIHMLNTFTAGGLLYEVDMRLRPSGNAGLLVSSLKAFREYQLKEAWTWEHQALTRARVVTGCPRLAQRFEEVRAEILARERESGKLRQEVVEMRQKMREHLGTRPAAGDEEAVFNLKQDAGGIVDIEFMVQYQVLAHAHQYPALMQYTDNIRILDAVEQAGLLPAADTELLREAYKAYRAVGHRLSLQEQSSVIADSEMQDYREGVSRIWAQVMEGAERQS</sequence>
<evidence type="ECO:0000313" key="11">
    <source>
        <dbReference type="Proteomes" id="UP001596422"/>
    </source>
</evidence>
<dbReference type="Gene3D" id="1.10.4050.10">
    <property type="entry name" value="Glutamine synthase adenylyltransferase GlnE"/>
    <property type="match status" value="1"/>
</dbReference>
<dbReference type="GO" id="GO:0047388">
    <property type="term" value="F:[glutamine synthetase]-adenylyl-L-tyrosine phosphorylase activity"/>
    <property type="evidence" value="ECO:0007669"/>
    <property type="project" value="UniProtKB-EC"/>
</dbReference>
<dbReference type="EMBL" id="JBHSWE010000001">
    <property type="protein sequence ID" value="MFC6670343.1"/>
    <property type="molecule type" value="Genomic_DNA"/>
</dbReference>
<dbReference type="GO" id="GO:0008882">
    <property type="term" value="F:[glutamate-ammonia-ligase] adenylyltransferase activity"/>
    <property type="evidence" value="ECO:0007669"/>
    <property type="project" value="UniProtKB-EC"/>
</dbReference>
<dbReference type="PANTHER" id="PTHR30621">
    <property type="entry name" value="GLUTAMINE SYNTHETASE ADENYLYLTRANSFERASE"/>
    <property type="match status" value="1"/>
</dbReference>
<keyword evidence="10" id="KW-0436">Ligase</keyword>
<feature type="region of interest" description="Adenylyl removase" evidence="7">
    <location>
        <begin position="1"/>
        <end position="454"/>
    </location>
</feature>
<name>A0ABW1ZYX4_9GAMM</name>
<evidence type="ECO:0000256" key="3">
    <source>
        <dbReference type="ARBA" id="ARBA00022741"/>
    </source>
</evidence>
<dbReference type="Gene3D" id="1.20.120.330">
    <property type="entry name" value="Nucleotidyltransferases domain 2"/>
    <property type="match status" value="2"/>
</dbReference>
<dbReference type="Gene3D" id="3.30.460.10">
    <property type="entry name" value="Beta Polymerase, domain 2"/>
    <property type="match status" value="2"/>
</dbReference>
<dbReference type="EC" id="2.7.7.89" evidence="7"/>
<keyword evidence="3 7" id="KW-0547">Nucleotide-binding</keyword>
<feature type="region of interest" description="Adenylyl transferase" evidence="7">
    <location>
        <begin position="465"/>
        <end position="972"/>
    </location>
</feature>
<dbReference type="Proteomes" id="UP001596422">
    <property type="component" value="Unassembled WGS sequence"/>
</dbReference>
<comment type="similarity">
    <text evidence="7">Belongs to the GlnE family.</text>
</comment>
<dbReference type="InterPro" id="IPR013546">
    <property type="entry name" value="PII_UdlTrfase/GS_AdlTrfase"/>
</dbReference>
<dbReference type="CDD" id="cd05401">
    <property type="entry name" value="NT_GlnE_GlnD_like"/>
    <property type="match status" value="2"/>
</dbReference>
<comment type="catalytic activity">
    <reaction evidence="7">
        <text>[glutamine synthetase]-O(4)-(5'-adenylyl)-L-tyrosine + phosphate = [glutamine synthetase]-L-tyrosine + ADP</text>
        <dbReference type="Rhea" id="RHEA:43716"/>
        <dbReference type="Rhea" id="RHEA-COMP:10660"/>
        <dbReference type="Rhea" id="RHEA-COMP:10661"/>
        <dbReference type="ChEBI" id="CHEBI:43474"/>
        <dbReference type="ChEBI" id="CHEBI:46858"/>
        <dbReference type="ChEBI" id="CHEBI:83624"/>
        <dbReference type="ChEBI" id="CHEBI:456216"/>
        <dbReference type="EC" id="2.7.7.89"/>
    </reaction>
</comment>
<dbReference type="Gene3D" id="1.20.120.1510">
    <property type="match status" value="1"/>
</dbReference>
<evidence type="ECO:0000313" key="10">
    <source>
        <dbReference type="EMBL" id="MFC6670343.1"/>
    </source>
</evidence>
<feature type="domain" description="Glutamate-ammonia ligase adenylyltransferase repeated" evidence="8">
    <location>
        <begin position="569"/>
        <end position="822"/>
    </location>
</feature>
<evidence type="ECO:0000256" key="4">
    <source>
        <dbReference type="ARBA" id="ARBA00022840"/>
    </source>
</evidence>
<dbReference type="GO" id="GO:0016874">
    <property type="term" value="F:ligase activity"/>
    <property type="evidence" value="ECO:0007669"/>
    <property type="project" value="UniProtKB-KW"/>
</dbReference>
<keyword evidence="2 7" id="KW-0548">Nucleotidyltransferase</keyword>
<feature type="domain" description="PII-uridylyltransferase/Glutamine-synthetase adenylyltransferase" evidence="9">
    <location>
        <begin position="313"/>
        <end position="450"/>
    </location>
</feature>
<feature type="domain" description="PII-uridylyltransferase/Glutamine-synthetase adenylyltransferase" evidence="9">
    <location>
        <begin position="843"/>
        <end position="941"/>
    </location>
</feature>
<dbReference type="NCBIfam" id="NF008292">
    <property type="entry name" value="PRK11072.1"/>
    <property type="match status" value="1"/>
</dbReference>
<protein>
    <recommendedName>
        <fullName evidence="7">Bifunctional glutamine synthetase adenylyltransferase/adenylyl-removing enzyme</fullName>
    </recommendedName>
    <alternativeName>
        <fullName evidence="7">ATP:glutamine synthetase adenylyltransferase</fullName>
    </alternativeName>
    <alternativeName>
        <fullName evidence="7">ATase</fullName>
    </alternativeName>
    <domain>
        <recommendedName>
            <fullName evidence="7">Glutamine synthetase adenylyl-L-tyrosine phosphorylase</fullName>
            <ecNumber evidence="7">2.7.7.89</ecNumber>
        </recommendedName>
        <alternativeName>
            <fullName evidence="7">Adenylyl removase</fullName>
            <shortName evidence="7">AR</shortName>
            <shortName evidence="7">AT-N</shortName>
        </alternativeName>
    </domain>
    <domain>
        <recommendedName>
            <fullName evidence="7">Glutamine synthetase adenylyl transferase</fullName>
            <ecNumber evidence="7">2.7.7.42</ecNumber>
        </recommendedName>
        <alternativeName>
            <fullName evidence="7">Adenylyl transferase</fullName>
            <shortName evidence="7">AT</shortName>
            <shortName evidence="7">AT-C</shortName>
        </alternativeName>
    </domain>
</protein>
<organism evidence="10 11">
    <name type="scientific">Marinobacterium aestuariivivens</name>
    <dbReference type="NCBI Taxonomy" id="1698799"/>
    <lineage>
        <taxon>Bacteria</taxon>
        <taxon>Pseudomonadati</taxon>
        <taxon>Pseudomonadota</taxon>
        <taxon>Gammaproteobacteria</taxon>
        <taxon>Oceanospirillales</taxon>
        <taxon>Oceanospirillaceae</taxon>
        <taxon>Marinobacterium</taxon>
    </lineage>
</organism>
<dbReference type="HAMAP" id="MF_00802">
    <property type="entry name" value="GlnE"/>
    <property type="match status" value="1"/>
</dbReference>
<dbReference type="InterPro" id="IPR005190">
    <property type="entry name" value="GlnE_rpt_dom"/>
</dbReference>
<dbReference type="PANTHER" id="PTHR30621:SF0">
    <property type="entry name" value="BIFUNCTIONAL GLUTAMINE SYNTHETASE ADENYLYLTRANSFERASE_ADENYLYL-REMOVING ENZYME"/>
    <property type="match status" value="1"/>
</dbReference>
<feature type="domain" description="Glutamate-ammonia ligase adenylyltransferase repeated" evidence="8">
    <location>
        <begin position="40"/>
        <end position="292"/>
    </location>
</feature>
<dbReference type="SUPFAM" id="SSF81301">
    <property type="entry name" value="Nucleotidyltransferase"/>
    <property type="match status" value="2"/>
</dbReference>
<comment type="caution">
    <text evidence="10">The sequence shown here is derived from an EMBL/GenBank/DDBJ whole genome shotgun (WGS) entry which is preliminary data.</text>
</comment>
<evidence type="ECO:0000256" key="7">
    <source>
        <dbReference type="HAMAP-Rule" id="MF_00802"/>
    </source>
</evidence>
<keyword evidence="6 7" id="KW-0511">Multifunctional enzyme</keyword>
<accession>A0ABW1ZYX4</accession>
<evidence type="ECO:0000259" key="9">
    <source>
        <dbReference type="Pfam" id="PF08335"/>
    </source>
</evidence>
<dbReference type="EC" id="2.7.7.42" evidence="7"/>
<keyword evidence="1 7" id="KW-0808">Transferase</keyword>
<dbReference type="InterPro" id="IPR023057">
    <property type="entry name" value="GlnE"/>
</dbReference>
<keyword evidence="11" id="KW-1185">Reference proteome</keyword>
<comment type="catalytic activity">
    <reaction evidence="7">
        <text>[glutamine synthetase]-L-tyrosine + ATP = [glutamine synthetase]-O(4)-(5'-adenylyl)-L-tyrosine + diphosphate</text>
        <dbReference type="Rhea" id="RHEA:18589"/>
        <dbReference type="Rhea" id="RHEA-COMP:10660"/>
        <dbReference type="Rhea" id="RHEA-COMP:10661"/>
        <dbReference type="ChEBI" id="CHEBI:30616"/>
        <dbReference type="ChEBI" id="CHEBI:33019"/>
        <dbReference type="ChEBI" id="CHEBI:46858"/>
        <dbReference type="ChEBI" id="CHEBI:83624"/>
        <dbReference type="EC" id="2.7.7.42"/>
    </reaction>
</comment>
<evidence type="ECO:0000256" key="2">
    <source>
        <dbReference type="ARBA" id="ARBA00022695"/>
    </source>
</evidence>
<dbReference type="SUPFAM" id="SSF81593">
    <property type="entry name" value="Nucleotidyltransferase substrate binding subunit/domain"/>
    <property type="match status" value="2"/>
</dbReference>